<name>A0A7G9QKI6_9SPHI</name>
<proteinExistence type="predicted"/>
<dbReference type="Proteomes" id="UP000515806">
    <property type="component" value="Chromosome"/>
</dbReference>
<dbReference type="AlphaFoldDB" id="A0A7G9QKI6"/>
<dbReference type="EMBL" id="CP060723">
    <property type="protein sequence ID" value="QNN43861.1"/>
    <property type="molecule type" value="Genomic_DNA"/>
</dbReference>
<sequence>MVNNDQKVQAKVFLYELNNTRHEYGFSAKEEWTLDLATNTQKKDLENKYYPILSLTVAPENIMTMLDLLEEKLGYAVNNIKDTLGSKKISKESTNLLAYCVARLKY</sequence>
<dbReference type="KEGG" id="proe:H9L23_07190"/>
<organism evidence="1 2">
    <name type="scientific">Pedobacter roseus</name>
    <dbReference type="NCBI Taxonomy" id="336820"/>
    <lineage>
        <taxon>Bacteria</taxon>
        <taxon>Pseudomonadati</taxon>
        <taxon>Bacteroidota</taxon>
        <taxon>Sphingobacteriia</taxon>
        <taxon>Sphingobacteriales</taxon>
        <taxon>Sphingobacteriaceae</taxon>
        <taxon>Pedobacter</taxon>
    </lineage>
</organism>
<evidence type="ECO:0000313" key="2">
    <source>
        <dbReference type="Proteomes" id="UP000515806"/>
    </source>
</evidence>
<protein>
    <submittedName>
        <fullName evidence="1">Uncharacterized protein</fullName>
    </submittedName>
</protein>
<accession>A0A7G9QKI6</accession>
<gene>
    <name evidence="1" type="ORF">H9L23_07190</name>
</gene>
<evidence type="ECO:0000313" key="1">
    <source>
        <dbReference type="EMBL" id="QNN43861.1"/>
    </source>
</evidence>
<dbReference type="RefSeq" id="WP_187594323.1">
    <property type="nucleotide sequence ID" value="NZ_CP060723.1"/>
</dbReference>
<keyword evidence="2" id="KW-1185">Reference proteome</keyword>
<reference evidence="1 2" key="1">
    <citation type="submission" date="2020-08" db="EMBL/GenBank/DDBJ databases">
        <title>Genome sequence of Pedobacter roseus KACC 11594T.</title>
        <authorList>
            <person name="Hyun D.-W."/>
            <person name="Bae J.-W."/>
        </authorList>
    </citation>
    <scope>NUCLEOTIDE SEQUENCE [LARGE SCALE GENOMIC DNA]</scope>
    <source>
        <strain evidence="1 2">KACC 11594</strain>
    </source>
</reference>